<keyword evidence="2" id="KW-1185">Reference proteome</keyword>
<name>A0AAE0XW46_9GAST</name>
<protein>
    <submittedName>
        <fullName evidence="1">Uncharacterized protein</fullName>
    </submittedName>
</protein>
<gene>
    <name evidence="1" type="ORF">RRG08_020846</name>
</gene>
<reference evidence="1" key="1">
    <citation type="journal article" date="2023" name="G3 (Bethesda)">
        <title>A reference genome for the long-term kleptoplast-retaining sea slug Elysia crispata morphotype clarki.</title>
        <authorList>
            <person name="Eastman K.E."/>
            <person name="Pendleton A.L."/>
            <person name="Shaikh M.A."/>
            <person name="Suttiyut T."/>
            <person name="Ogas R."/>
            <person name="Tomko P."/>
            <person name="Gavelis G."/>
            <person name="Widhalm J.R."/>
            <person name="Wisecaver J.H."/>
        </authorList>
    </citation>
    <scope>NUCLEOTIDE SEQUENCE</scope>
    <source>
        <strain evidence="1">ECLA1</strain>
    </source>
</reference>
<evidence type="ECO:0000313" key="1">
    <source>
        <dbReference type="EMBL" id="KAK3714590.1"/>
    </source>
</evidence>
<comment type="caution">
    <text evidence="1">The sequence shown here is derived from an EMBL/GenBank/DDBJ whole genome shotgun (WGS) entry which is preliminary data.</text>
</comment>
<accession>A0AAE0XW46</accession>
<evidence type="ECO:0000313" key="2">
    <source>
        <dbReference type="Proteomes" id="UP001283361"/>
    </source>
</evidence>
<dbReference type="Proteomes" id="UP001283361">
    <property type="component" value="Unassembled WGS sequence"/>
</dbReference>
<sequence length="181" mass="20905">MNRIVRRVGVGGRGKSGFWRRKWKEIEKIRDEKMKTSKMRMKPSEDVVGPHLNVLTSSLKENNRFHLKLSQKVKGRGINQKIIYPLNPNSNQNYRLSCLPTYIPAFPHLPSPTVIESPLNSLYSIPPTNLFVLLPTYTRSKRFYPQISCLHSNRKGKSDIKRPAENTVKSAFRPMSSPIRF</sequence>
<dbReference type="AlphaFoldDB" id="A0AAE0XW46"/>
<dbReference type="EMBL" id="JAWDGP010007534">
    <property type="protein sequence ID" value="KAK3714590.1"/>
    <property type="molecule type" value="Genomic_DNA"/>
</dbReference>
<proteinExistence type="predicted"/>
<organism evidence="1 2">
    <name type="scientific">Elysia crispata</name>
    <name type="common">lettuce slug</name>
    <dbReference type="NCBI Taxonomy" id="231223"/>
    <lineage>
        <taxon>Eukaryota</taxon>
        <taxon>Metazoa</taxon>
        <taxon>Spiralia</taxon>
        <taxon>Lophotrochozoa</taxon>
        <taxon>Mollusca</taxon>
        <taxon>Gastropoda</taxon>
        <taxon>Heterobranchia</taxon>
        <taxon>Euthyneura</taxon>
        <taxon>Panpulmonata</taxon>
        <taxon>Sacoglossa</taxon>
        <taxon>Placobranchoidea</taxon>
        <taxon>Plakobranchidae</taxon>
        <taxon>Elysia</taxon>
    </lineage>
</organism>